<dbReference type="AlphaFoldDB" id="A0A2P9AN81"/>
<name>A0A2P9AN81_9HYPH</name>
<evidence type="ECO:0000256" key="1">
    <source>
        <dbReference type="SAM" id="MobiDB-lite"/>
    </source>
</evidence>
<dbReference type="Proteomes" id="UP000245698">
    <property type="component" value="Unassembled WGS sequence"/>
</dbReference>
<reference evidence="3" key="1">
    <citation type="submission" date="2016-12" db="EMBL/GenBank/DDBJ databases">
        <authorList>
            <person name="Brunel B."/>
        </authorList>
    </citation>
    <scope>NUCLEOTIDE SEQUENCE [LARGE SCALE GENOMIC DNA]</scope>
</reference>
<gene>
    <name evidence="2" type="ORF">BQ8482_30050</name>
</gene>
<sequence length="151" mass="15940">MASQKAPSRWFRSWPVQPPTPVPEYRGGRASLPADRWVGIEKPSNNIACGSHLSRPVSNLKSTFQRASLVGIADVCNGVDSGGTANDRFGEAPRTAAHGAAAASRVVANNVCFQAVATVTSMADIRPHAEIVLTCSLESIGRRSVSAEGRL</sequence>
<evidence type="ECO:0000313" key="3">
    <source>
        <dbReference type="Proteomes" id="UP000245698"/>
    </source>
</evidence>
<proteinExistence type="predicted"/>
<protein>
    <submittedName>
        <fullName evidence="2">Uncharacterized protein</fullName>
    </submittedName>
</protein>
<feature type="region of interest" description="Disordered" evidence="1">
    <location>
        <begin position="1"/>
        <end position="27"/>
    </location>
</feature>
<dbReference type="EMBL" id="FUIG01000037">
    <property type="protein sequence ID" value="SJM32594.1"/>
    <property type="molecule type" value="Genomic_DNA"/>
</dbReference>
<evidence type="ECO:0000313" key="2">
    <source>
        <dbReference type="EMBL" id="SJM32594.1"/>
    </source>
</evidence>
<keyword evidence="3" id="KW-1185">Reference proteome</keyword>
<accession>A0A2P9AN81</accession>
<organism evidence="2 3">
    <name type="scientific">Mesorhizobium delmotii</name>
    <dbReference type="NCBI Taxonomy" id="1631247"/>
    <lineage>
        <taxon>Bacteria</taxon>
        <taxon>Pseudomonadati</taxon>
        <taxon>Pseudomonadota</taxon>
        <taxon>Alphaproteobacteria</taxon>
        <taxon>Hyphomicrobiales</taxon>
        <taxon>Phyllobacteriaceae</taxon>
        <taxon>Mesorhizobium</taxon>
    </lineage>
</organism>